<dbReference type="Proteomes" id="UP001165090">
    <property type="component" value="Unassembled WGS sequence"/>
</dbReference>
<accession>A0ABQ5SQB6</accession>
<feature type="region of interest" description="Disordered" evidence="1">
    <location>
        <begin position="303"/>
        <end position="324"/>
    </location>
</feature>
<feature type="compositionally biased region" description="Pro residues" evidence="1">
    <location>
        <begin position="261"/>
        <end position="270"/>
    </location>
</feature>
<dbReference type="EMBL" id="BSDZ01000116">
    <property type="protein sequence ID" value="GLI71572.1"/>
    <property type="molecule type" value="Genomic_DNA"/>
</dbReference>
<feature type="region of interest" description="Disordered" evidence="1">
    <location>
        <begin position="154"/>
        <end position="270"/>
    </location>
</feature>
<proteinExistence type="predicted"/>
<gene>
    <name evidence="2" type="ORF">VaNZ11_016836</name>
</gene>
<evidence type="ECO:0000313" key="2">
    <source>
        <dbReference type="EMBL" id="GLI71572.1"/>
    </source>
</evidence>
<name>A0ABQ5SQB6_9CHLO</name>
<feature type="compositionally biased region" description="Low complexity" evidence="1">
    <location>
        <begin position="154"/>
        <end position="173"/>
    </location>
</feature>
<organism evidence="2 3">
    <name type="scientific">Volvox africanus</name>
    <dbReference type="NCBI Taxonomy" id="51714"/>
    <lineage>
        <taxon>Eukaryota</taxon>
        <taxon>Viridiplantae</taxon>
        <taxon>Chlorophyta</taxon>
        <taxon>core chlorophytes</taxon>
        <taxon>Chlorophyceae</taxon>
        <taxon>CS clade</taxon>
        <taxon>Chlamydomonadales</taxon>
        <taxon>Volvocaceae</taxon>
        <taxon>Volvox</taxon>
    </lineage>
</organism>
<feature type="compositionally biased region" description="Gly residues" evidence="1">
    <location>
        <begin position="413"/>
        <end position="422"/>
    </location>
</feature>
<feature type="non-terminal residue" evidence="2">
    <location>
        <position position="1"/>
    </location>
</feature>
<sequence length="428" mass="42893">RRPTSCGICSSTSPGATAGLSAAARALTAIGSAAAAAAAAAGAAEGPSCIAGGGGGGGGGDQQGCWLNDDSAVPDLMQALTVQGEWLGLLMTGRLSLPSVAHLDAPAPGAASAMACGAQQQHVVRGATWRIQRHKSGSDDFRTDLHFRAAATASDTTTTIPAAATSSSRAPISGRVKTRLMGCFTGRSTTNGDGGPTAPAATTTTTRGSDKASLGRQMGGAAAAASAEEPTNQADRQLQLAAAASSSSSSNKDFLEVHPPHSAPGGPPAVDPWGSWRLRHLEVLQRDVRRALAAAALGTGIGNEHTLDHTSTPARATSPDGSGGGNPLLGPTLASWLVGCLARLGPRNFRKLQTAPKHHPQQQQLAASIAVQERDCVSTSVGHMAAYGSPPGATDECCSPAPDEEGRELGNKYPGGGGGSGSGARWDQ</sequence>
<keyword evidence="3" id="KW-1185">Reference proteome</keyword>
<comment type="caution">
    <text evidence="2">The sequence shown here is derived from an EMBL/GenBank/DDBJ whole genome shotgun (WGS) entry which is preliminary data.</text>
</comment>
<feature type="non-terminal residue" evidence="2">
    <location>
        <position position="428"/>
    </location>
</feature>
<feature type="region of interest" description="Disordered" evidence="1">
    <location>
        <begin position="387"/>
        <end position="428"/>
    </location>
</feature>
<reference evidence="2 3" key="1">
    <citation type="journal article" date="2023" name="IScience">
        <title>Expanded male sex-determining region conserved during the evolution of homothallism in the green alga Volvox.</title>
        <authorList>
            <person name="Yamamoto K."/>
            <person name="Matsuzaki R."/>
            <person name="Mahakham W."/>
            <person name="Heman W."/>
            <person name="Sekimoto H."/>
            <person name="Kawachi M."/>
            <person name="Minakuchi Y."/>
            <person name="Toyoda A."/>
            <person name="Nozaki H."/>
        </authorList>
    </citation>
    <scope>NUCLEOTIDE SEQUENCE [LARGE SCALE GENOMIC DNA]</scope>
    <source>
        <strain evidence="2 3">NIES-4468</strain>
    </source>
</reference>
<feature type="compositionally biased region" description="Low complexity" evidence="1">
    <location>
        <begin position="196"/>
        <end position="206"/>
    </location>
</feature>
<feature type="compositionally biased region" description="Low complexity" evidence="1">
    <location>
        <begin position="241"/>
        <end position="250"/>
    </location>
</feature>
<evidence type="ECO:0000313" key="3">
    <source>
        <dbReference type="Proteomes" id="UP001165090"/>
    </source>
</evidence>
<protein>
    <submittedName>
        <fullName evidence="2">Uncharacterized protein</fullName>
    </submittedName>
</protein>
<evidence type="ECO:0000256" key="1">
    <source>
        <dbReference type="SAM" id="MobiDB-lite"/>
    </source>
</evidence>